<keyword evidence="2" id="KW-1185">Reference proteome</keyword>
<comment type="caution">
    <text evidence="1">The sequence shown here is derived from an EMBL/GenBank/DDBJ whole genome shotgun (WGS) entry which is preliminary data.</text>
</comment>
<proteinExistence type="predicted"/>
<dbReference type="OrthoDB" id="412977at2759"/>
<dbReference type="AlphaFoldDB" id="A0A1Q9CR88"/>
<accession>A0A1Q9CR88</accession>
<reference evidence="1 2" key="1">
    <citation type="submission" date="2016-02" db="EMBL/GenBank/DDBJ databases">
        <title>Genome analysis of coral dinoflagellate symbionts highlights evolutionary adaptations to a symbiotic lifestyle.</title>
        <authorList>
            <person name="Aranda M."/>
            <person name="Li Y."/>
            <person name="Liew Y.J."/>
            <person name="Baumgarten S."/>
            <person name="Simakov O."/>
            <person name="Wilson M."/>
            <person name="Piel J."/>
            <person name="Ashoor H."/>
            <person name="Bougouffa S."/>
            <person name="Bajic V.B."/>
            <person name="Ryu T."/>
            <person name="Ravasi T."/>
            <person name="Bayer T."/>
            <person name="Micklem G."/>
            <person name="Kim H."/>
            <person name="Bhak J."/>
            <person name="Lajeunesse T.C."/>
            <person name="Voolstra C.R."/>
        </authorList>
    </citation>
    <scope>NUCLEOTIDE SEQUENCE [LARGE SCALE GENOMIC DNA]</scope>
    <source>
        <strain evidence="1 2">CCMP2467</strain>
    </source>
</reference>
<evidence type="ECO:0000313" key="2">
    <source>
        <dbReference type="Proteomes" id="UP000186817"/>
    </source>
</evidence>
<gene>
    <name evidence="1" type="ORF">AK812_SmicGene33575</name>
</gene>
<dbReference type="Proteomes" id="UP000186817">
    <property type="component" value="Unassembled WGS sequence"/>
</dbReference>
<dbReference type="EMBL" id="LSRX01000977">
    <property type="protein sequence ID" value="OLP85448.1"/>
    <property type="molecule type" value="Genomic_DNA"/>
</dbReference>
<protein>
    <submittedName>
        <fullName evidence="1">Uncharacterized protein</fullName>
    </submittedName>
</protein>
<evidence type="ECO:0000313" key="1">
    <source>
        <dbReference type="EMBL" id="OLP85448.1"/>
    </source>
</evidence>
<name>A0A1Q9CR88_SYMMI</name>
<sequence>MSMLLPHELLVSLLKVNHAETLLQHQRAVMLQRTDLQQHQCKLAAMGFKDPENILLTTIWADAVPFNRDRSQSLEVITWSIIGQGSFRVPLACFPKCFCRKHETYEDCFQVLQWSFRHLLANICPCSRHDGTSWMPNTDSSRKKLQGKPIGLTAALCELKGDWAFFKEALDFPSWSSAGRICWKCTCRRADLKKFDSDSLSTCPAFSQHVFLGGMKVWFCLVFGLFYATGLKLLTQARHLPVSSLDFCVGQRRDGKHVSGLFGIPGFGTECVKIDWLHAADFGLSCDYIGSLFWYIMMTKIDGATKHVRCSKLFDEIKKFYEANNSDSRLPKLVPTMLRAEQKGKLKSPKLRAKGGETRCLIPCQLLVAKKFLDASQPQEHTMILASEHLAAMYACLSAWDAEAFARSSQKFLLLLAALETNFLQSKMFRVKPKSHQIVELSRDGTNPICTWNYRDESFGHYLAFLTANHLPVLEGQV</sequence>
<organism evidence="1 2">
    <name type="scientific">Symbiodinium microadriaticum</name>
    <name type="common">Dinoflagellate</name>
    <name type="synonym">Zooxanthella microadriatica</name>
    <dbReference type="NCBI Taxonomy" id="2951"/>
    <lineage>
        <taxon>Eukaryota</taxon>
        <taxon>Sar</taxon>
        <taxon>Alveolata</taxon>
        <taxon>Dinophyceae</taxon>
        <taxon>Suessiales</taxon>
        <taxon>Symbiodiniaceae</taxon>
        <taxon>Symbiodinium</taxon>
    </lineage>
</organism>